<feature type="transmembrane region" description="Helical" evidence="7">
    <location>
        <begin position="51"/>
        <end position="73"/>
    </location>
</feature>
<feature type="region of interest" description="Disordered" evidence="6">
    <location>
        <begin position="388"/>
        <end position="417"/>
    </location>
</feature>
<reference evidence="8 9" key="1">
    <citation type="submission" date="2020-03" db="EMBL/GenBank/DDBJ databases">
        <title>Above-ground endophytic microbial communities from plants in different locations in the United States.</title>
        <authorList>
            <person name="Frank C."/>
        </authorList>
    </citation>
    <scope>NUCLEOTIDE SEQUENCE [LARGE SCALE GENOMIC DNA]</scope>
    <source>
        <strain evidence="8 9">WW7</strain>
    </source>
</reference>
<keyword evidence="2" id="KW-1003">Cell membrane</keyword>
<dbReference type="EMBL" id="JAAOYO010000005">
    <property type="protein sequence ID" value="NII42513.1"/>
    <property type="molecule type" value="Genomic_DNA"/>
</dbReference>
<keyword evidence="3 7" id="KW-0812">Transmembrane</keyword>
<feature type="compositionally biased region" description="Low complexity" evidence="6">
    <location>
        <begin position="393"/>
        <end position="403"/>
    </location>
</feature>
<evidence type="ECO:0000256" key="3">
    <source>
        <dbReference type="ARBA" id="ARBA00022692"/>
    </source>
</evidence>
<keyword evidence="9" id="KW-1185">Reference proteome</keyword>
<dbReference type="RefSeq" id="WP_166781497.1">
    <property type="nucleotide sequence ID" value="NZ_JAAOYO010000005.1"/>
</dbReference>
<evidence type="ECO:0000256" key="5">
    <source>
        <dbReference type="ARBA" id="ARBA00023136"/>
    </source>
</evidence>
<feature type="transmembrane region" description="Helical" evidence="7">
    <location>
        <begin position="80"/>
        <end position="97"/>
    </location>
</feature>
<dbReference type="PANTHER" id="PTHR43124:SF3">
    <property type="entry name" value="CHLORAMPHENICOL EFFLUX PUMP RV0191"/>
    <property type="match status" value="1"/>
</dbReference>
<comment type="subcellular location">
    <subcellularLocation>
        <location evidence="1">Cell membrane</location>
        <topology evidence="1">Multi-pass membrane protein</topology>
    </subcellularLocation>
</comment>
<protein>
    <submittedName>
        <fullName evidence="8">MFS family arabinose efflux permease</fullName>
    </submittedName>
</protein>
<feature type="transmembrane region" description="Helical" evidence="7">
    <location>
        <begin position="275"/>
        <end position="293"/>
    </location>
</feature>
<comment type="caution">
    <text evidence="8">The sequence shown here is derived from an EMBL/GenBank/DDBJ whole genome shotgun (WGS) entry which is preliminary data.</text>
</comment>
<evidence type="ECO:0000256" key="2">
    <source>
        <dbReference type="ARBA" id="ARBA00022475"/>
    </source>
</evidence>
<evidence type="ECO:0000256" key="1">
    <source>
        <dbReference type="ARBA" id="ARBA00004651"/>
    </source>
</evidence>
<evidence type="ECO:0000256" key="7">
    <source>
        <dbReference type="SAM" id="Phobius"/>
    </source>
</evidence>
<dbReference type="Gene3D" id="1.20.1250.20">
    <property type="entry name" value="MFS general substrate transporter like domains"/>
    <property type="match status" value="1"/>
</dbReference>
<gene>
    <name evidence="8" type="ORF">E9228_003182</name>
</gene>
<dbReference type="PANTHER" id="PTHR43124">
    <property type="entry name" value="PURINE EFFLUX PUMP PBUE"/>
    <property type="match status" value="1"/>
</dbReference>
<feature type="transmembrane region" description="Helical" evidence="7">
    <location>
        <begin position="167"/>
        <end position="185"/>
    </location>
</feature>
<dbReference type="Pfam" id="PF07690">
    <property type="entry name" value="MFS_1"/>
    <property type="match status" value="1"/>
</dbReference>
<sequence>MKRTFSFLASPAALVGSGTAFIAATYGLVRLAYGLFLPDVQDSIGLGDGPAGWIASGSSIVYVIGALLGFLVAPARPRTALLLAALTAGLGVGGMAASTGPLVFGVAAVISSAGAGLASPALVRLVQRDLPAGRVNGAQAVVNSGTGPGLVAAGILALVLLPGWRTAWAVAAVVTVVTGAAVLLADRAAAAAPSDSDPVAAFPPRTWFAAHGRPVLVALLLGAGSAAVWTYGRTLLVDAGAPTTLSVVAWIALGVGGATVALTARWLGRLPARTAWTRTAAAVAVATLGLGLAPQVNGAALTAVALLCCALFGWGYTAATGALITWTTELDRDRAAAGTSVLFVVLVLGQALGAAAAGGALPVVGAAPVFIAAAVAVALGVVPAVRSPRRCPARPSSPRSTPAEQAADAASPPRGTR</sequence>
<keyword evidence="4 7" id="KW-1133">Transmembrane helix</keyword>
<feature type="transmembrane region" description="Helical" evidence="7">
    <location>
        <begin position="336"/>
        <end position="357"/>
    </location>
</feature>
<evidence type="ECO:0000256" key="6">
    <source>
        <dbReference type="SAM" id="MobiDB-lite"/>
    </source>
</evidence>
<dbReference type="InterPro" id="IPR036259">
    <property type="entry name" value="MFS_trans_sf"/>
</dbReference>
<feature type="transmembrane region" description="Helical" evidence="7">
    <location>
        <begin position="299"/>
        <end position="324"/>
    </location>
</feature>
<name>A0ABX0TAD4_9MICO</name>
<feature type="transmembrane region" description="Helical" evidence="7">
    <location>
        <begin position="138"/>
        <end position="161"/>
    </location>
</feature>
<evidence type="ECO:0000256" key="4">
    <source>
        <dbReference type="ARBA" id="ARBA00022989"/>
    </source>
</evidence>
<dbReference type="InterPro" id="IPR011701">
    <property type="entry name" value="MFS"/>
</dbReference>
<feature type="transmembrane region" description="Helical" evidence="7">
    <location>
        <begin position="244"/>
        <end position="263"/>
    </location>
</feature>
<accession>A0ABX0TAD4</accession>
<evidence type="ECO:0000313" key="8">
    <source>
        <dbReference type="EMBL" id="NII42513.1"/>
    </source>
</evidence>
<dbReference type="SUPFAM" id="SSF103473">
    <property type="entry name" value="MFS general substrate transporter"/>
    <property type="match status" value="1"/>
</dbReference>
<proteinExistence type="predicted"/>
<feature type="transmembrane region" description="Helical" evidence="7">
    <location>
        <begin position="215"/>
        <end position="232"/>
    </location>
</feature>
<organism evidence="8 9">
    <name type="scientific">Curtobacterium salicis</name>
    <dbReference type="NCBI Taxonomy" id="1779862"/>
    <lineage>
        <taxon>Bacteria</taxon>
        <taxon>Bacillati</taxon>
        <taxon>Actinomycetota</taxon>
        <taxon>Actinomycetes</taxon>
        <taxon>Micrococcales</taxon>
        <taxon>Microbacteriaceae</taxon>
        <taxon>Curtobacterium</taxon>
    </lineage>
</organism>
<evidence type="ECO:0000313" key="9">
    <source>
        <dbReference type="Proteomes" id="UP001318300"/>
    </source>
</evidence>
<feature type="transmembrane region" description="Helical" evidence="7">
    <location>
        <begin position="363"/>
        <end position="385"/>
    </location>
</feature>
<dbReference type="Proteomes" id="UP001318300">
    <property type="component" value="Unassembled WGS sequence"/>
</dbReference>
<keyword evidence="5 7" id="KW-0472">Membrane</keyword>
<feature type="transmembrane region" description="Helical" evidence="7">
    <location>
        <begin position="103"/>
        <end position="126"/>
    </location>
</feature>
<dbReference type="InterPro" id="IPR050189">
    <property type="entry name" value="MFS_Efflux_Transporters"/>
</dbReference>